<reference evidence="3" key="1">
    <citation type="submission" date="2015-08" db="EMBL/GenBank/DDBJ databases">
        <authorList>
            <person name="Varghese N."/>
        </authorList>
    </citation>
    <scope>NUCLEOTIDE SEQUENCE [LARGE SCALE GENOMIC DNA]</scope>
    <source>
        <strain evidence="3">DSM 18181</strain>
    </source>
</reference>
<dbReference type="EMBL" id="CYHF01000009">
    <property type="protein sequence ID" value="CUA99373.1"/>
    <property type="molecule type" value="Genomic_DNA"/>
</dbReference>
<keyword evidence="1" id="KW-0472">Membrane</keyword>
<feature type="transmembrane region" description="Helical" evidence="1">
    <location>
        <begin position="60"/>
        <end position="80"/>
    </location>
</feature>
<feature type="transmembrane region" description="Helical" evidence="1">
    <location>
        <begin position="31"/>
        <end position="48"/>
    </location>
</feature>
<organism evidence="2 3">
    <name type="scientific">Thiomonas bhubaneswarensis</name>
    <dbReference type="NCBI Taxonomy" id="339866"/>
    <lineage>
        <taxon>Bacteria</taxon>
        <taxon>Pseudomonadati</taxon>
        <taxon>Pseudomonadota</taxon>
        <taxon>Betaproteobacteria</taxon>
        <taxon>Burkholderiales</taxon>
        <taxon>Thiomonas</taxon>
    </lineage>
</organism>
<dbReference type="Proteomes" id="UP000183649">
    <property type="component" value="Unassembled WGS sequence"/>
</dbReference>
<feature type="transmembrane region" description="Helical" evidence="1">
    <location>
        <begin position="171"/>
        <end position="188"/>
    </location>
</feature>
<dbReference type="AlphaFoldDB" id="A0A0K6I8J5"/>
<evidence type="ECO:0000313" key="2">
    <source>
        <dbReference type="EMBL" id="CUA99373.1"/>
    </source>
</evidence>
<feature type="transmembrane region" description="Helical" evidence="1">
    <location>
        <begin position="200"/>
        <end position="221"/>
    </location>
</feature>
<keyword evidence="1" id="KW-1133">Transmembrane helix</keyword>
<gene>
    <name evidence="2" type="ORF">Ga0061069_10996</name>
</gene>
<evidence type="ECO:0000256" key="1">
    <source>
        <dbReference type="SAM" id="Phobius"/>
    </source>
</evidence>
<keyword evidence="3" id="KW-1185">Reference proteome</keyword>
<accession>A0A0K6I8J5</accession>
<feature type="transmembrane region" description="Helical" evidence="1">
    <location>
        <begin position="112"/>
        <end position="132"/>
    </location>
</feature>
<name>A0A0K6I8J5_9BURK</name>
<feature type="transmembrane region" description="Helical" evidence="1">
    <location>
        <begin position="86"/>
        <end position="105"/>
    </location>
</feature>
<evidence type="ECO:0000313" key="3">
    <source>
        <dbReference type="Proteomes" id="UP000183649"/>
    </source>
</evidence>
<keyword evidence="1" id="KW-0812">Transmembrane</keyword>
<dbReference type="RefSeq" id="WP_245610056.1">
    <property type="nucleotide sequence ID" value="NZ_CYHF01000009.1"/>
</dbReference>
<protein>
    <submittedName>
        <fullName evidence="2">Uncharacterized protein</fullName>
    </submittedName>
</protein>
<feature type="transmembrane region" description="Helical" evidence="1">
    <location>
        <begin position="138"/>
        <end position="159"/>
    </location>
</feature>
<sequence>MVLLAMALLCWLLQYGSVQYAAPQVAALFQAAIAVAWAMLLLWLYTRWRGLALFAQGASLWSALWGGGLFTLQWACLYLAVGRMPLWRVAVVFALLLGMFLALLQGLRQRSAWWRFLIGAGAVALLVGWSWFGGHWGAGLLSAVAAWAFALGFAQMQCAQMQPQDLMRWRFYQLCVAALLLPLAAVAFSPSWNFLPGTDALGAIFVQTLCGGLAFPFLLAAASPHARNEAPGDALIPDVLRPDA</sequence>
<proteinExistence type="predicted"/>